<dbReference type="AlphaFoldDB" id="A0AAE0A653"/>
<comment type="caution">
    <text evidence="1">The sequence shown here is derived from an EMBL/GenBank/DDBJ whole genome shotgun (WGS) entry which is preliminary data.</text>
</comment>
<dbReference type="EMBL" id="JANJYJ010000007">
    <property type="protein sequence ID" value="KAK3200699.1"/>
    <property type="molecule type" value="Genomic_DNA"/>
</dbReference>
<evidence type="ECO:0000313" key="1">
    <source>
        <dbReference type="EMBL" id="KAK3200699.1"/>
    </source>
</evidence>
<accession>A0AAE0A653</accession>
<proteinExistence type="predicted"/>
<gene>
    <name evidence="1" type="ORF">Dsin_024114</name>
</gene>
<evidence type="ECO:0000313" key="2">
    <source>
        <dbReference type="Proteomes" id="UP001281410"/>
    </source>
</evidence>
<protein>
    <submittedName>
        <fullName evidence="1">Uncharacterized protein</fullName>
    </submittedName>
</protein>
<dbReference type="Proteomes" id="UP001281410">
    <property type="component" value="Unassembled WGS sequence"/>
</dbReference>
<keyword evidence="2" id="KW-1185">Reference proteome</keyword>
<organism evidence="1 2">
    <name type="scientific">Dipteronia sinensis</name>
    <dbReference type="NCBI Taxonomy" id="43782"/>
    <lineage>
        <taxon>Eukaryota</taxon>
        <taxon>Viridiplantae</taxon>
        <taxon>Streptophyta</taxon>
        <taxon>Embryophyta</taxon>
        <taxon>Tracheophyta</taxon>
        <taxon>Spermatophyta</taxon>
        <taxon>Magnoliopsida</taxon>
        <taxon>eudicotyledons</taxon>
        <taxon>Gunneridae</taxon>
        <taxon>Pentapetalae</taxon>
        <taxon>rosids</taxon>
        <taxon>malvids</taxon>
        <taxon>Sapindales</taxon>
        <taxon>Sapindaceae</taxon>
        <taxon>Hippocastanoideae</taxon>
        <taxon>Acereae</taxon>
        <taxon>Dipteronia</taxon>
    </lineage>
</organism>
<reference evidence="1" key="1">
    <citation type="journal article" date="2023" name="Plant J.">
        <title>Genome sequences and population genomics provide insights into the demographic history, inbreeding, and mutation load of two 'living fossil' tree species of Dipteronia.</title>
        <authorList>
            <person name="Feng Y."/>
            <person name="Comes H.P."/>
            <person name="Chen J."/>
            <person name="Zhu S."/>
            <person name="Lu R."/>
            <person name="Zhang X."/>
            <person name="Li P."/>
            <person name="Qiu J."/>
            <person name="Olsen K.M."/>
            <person name="Qiu Y."/>
        </authorList>
    </citation>
    <scope>NUCLEOTIDE SEQUENCE</scope>
    <source>
        <strain evidence="1">NBL</strain>
    </source>
</reference>
<sequence>MDFGYVHEMESKITHIVAPPPLQQQQPPLQAGPDVNQIRLFGHSITVPPVNGAGNSQQQLQGKTS</sequence>
<name>A0AAE0A653_9ROSI</name>